<accession>A0A4R5KQS2</accession>
<organism evidence="1 2">
    <name type="scientific">Paenibacillus piri</name>
    <dbReference type="NCBI Taxonomy" id="2547395"/>
    <lineage>
        <taxon>Bacteria</taxon>
        <taxon>Bacillati</taxon>
        <taxon>Bacillota</taxon>
        <taxon>Bacilli</taxon>
        <taxon>Bacillales</taxon>
        <taxon>Paenibacillaceae</taxon>
        <taxon>Paenibacillus</taxon>
    </lineage>
</organism>
<keyword evidence="2" id="KW-1185">Reference proteome</keyword>
<comment type="caution">
    <text evidence="1">The sequence shown here is derived from an EMBL/GenBank/DDBJ whole genome shotgun (WGS) entry which is preliminary data.</text>
</comment>
<dbReference type="EMBL" id="SMRT01000004">
    <property type="protein sequence ID" value="TDF98091.1"/>
    <property type="molecule type" value="Genomic_DNA"/>
</dbReference>
<dbReference type="RefSeq" id="WP_133227852.1">
    <property type="nucleotide sequence ID" value="NZ_SMRT01000004.1"/>
</dbReference>
<evidence type="ECO:0000313" key="1">
    <source>
        <dbReference type="EMBL" id="TDF98091.1"/>
    </source>
</evidence>
<dbReference type="OrthoDB" id="2619807at2"/>
<name>A0A4R5KQS2_9BACL</name>
<sequence>MADHLQSFIQDLIHKNDGIFKDADFKDCKGSAADIEEMLHNLESTEVHFKRKLSELSVIHPPDKEKIIYLQGLVDGMNLAIKPLQLYLQCDGGNHPAS</sequence>
<protein>
    <submittedName>
        <fullName evidence="1">Uncharacterized protein</fullName>
    </submittedName>
</protein>
<dbReference type="Proteomes" id="UP000295636">
    <property type="component" value="Unassembled WGS sequence"/>
</dbReference>
<dbReference type="AlphaFoldDB" id="A0A4R5KQS2"/>
<evidence type="ECO:0000313" key="2">
    <source>
        <dbReference type="Proteomes" id="UP000295636"/>
    </source>
</evidence>
<gene>
    <name evidence="1" type="ORF">E1757_11325</name>
</gene>
<proteinExistence type="predicted"/>
<reference evidence="1 2" key="1">
    <citation type="submission" date="2019-03" db="EMBL/GenBank/DDBJ databases">
        <title>This is whole genome sequence of Paenibacillus sp MS74 strain.</title>
        <authorList>
            <person name="Trinh H.N."/>
        </authorList>
    </citation>
    <scope>NUCLEOTIDE SEQUENCE [LARGE SCALE GENOMIC DNA]</scope>
    <source>
        <strain evidence="1 2">MS74</strain>
    </source>
</reference>